<sequence length="71" mass="7902">MDGIEFVSAFFVSCVLLGILAAEVSVGVQSYREHRIRRRADSEYRAAALLLWAKQHAALLKRKRAGEGIEA</sequence>
<feature type="transmembrane region" description="Helical" evidence="1">
    <location>
        <begin position="6"/>
        <end position="28"/>
    </location>
</feature>
<dbReference type="Proteomes" id="UP001430796">
    <property type="component" value="Unassembled WGS sequence"/>
</dbReference>
<reference evidence="2 3" key="3">
    <citation type="submission" date="2022-01" db="EMBL/GenBank/DDBJ databases">
        <authorList>
            <person name="Zhou L.Y."/>
        </authorList>
    </citation>
    <scope>NUCLEOTIDE SEQUENCE [LARGE SCALE GENOMIC DNA]</scope>
    <source>
        <strain evidence="2 3">TLK-CK17</strain>
    </source>
</reference>
<comment type="caution">
    <text evidence="2">The sequence shown here is derived from an EMBL/GenBank/DDBJ whole genome shotgun (WGS) entry which is preliminary data.</text>
</comment>
<keyword evidence="1" id="KW-0812">Transmembrane</keyword>
<keyword evidence="3" id="KW-1185">Reference proteome</keyword>
<protein>
    <submittedName>
        <fullName evidence="2">Uncharacterized protein</fullName>
    </submittedName>
</protein>
<accession>A0ABS9HP83</accession>
<name>A0ABS9HP83_9GAMM</name>
<dbReference type="EMBL" id="JAKJPO010000001">
    <property type="protein sequence ID" value="MCF7220393.1"/>
    <property type="molecule type" value="Genomic_DNA"/>
</dbReference>
<proteinExistence type="predicted"/>
<gene>
    <name evidence="2" type="ORF">L3V18_01110</name>
</gene>
<organism evidence="2 3">
    <name type="scientific">Marilutibacter chinensis</name>
    <dbReference type="NCBI Taxonomy" id="2912247"/>
    <lineage>
        <taxon>Bacteria</taxon>
        <taxon>Pseudomonadati</taxon>
        <taxon>Pseudomonadota</taxon>
        <taxon>Gammaproteobacteria</taxon>
        <taxon>Lysobacterales</taxon>
        <taxon>Lysobacteraceae</taxon>
        <taxon>Marilutibacter</taxon>
    </lineage>
</organism>
<keyword evidence="1" id="KW-0472">Membrane</keyword>
<evidence type="ECO:0000313" key="3">
    <source>
        <dbReference type="Proteomes" id="UP001430796"/>
    </source>
</evidence>
<evidence type="ECO:0000256" key="1">
    <source>
        <dbReference type="SAM" id="Phobius"/>
    </source>
</evidence>
<evidence type="ECO:0000313" key="2">
    <source>
        <dbReference type="EMBL" id="MCF7220393.1"/>
    </source>
</evidence>
<dbReference type="RefSeq" id="WP_237052782.1">
    <property type="nucleotide sequence ID" value="NZ_JAKJPO010000001.1"/>
</dbReference>
<reference evidence="2 3" key="1">
    <citation type="submission" date="2022-01" db="EMBL/GenBank/DDBJ databases">
        <title>Lysobacter chinensis sp. nov., a bacterium isolated from cow dung compost.</title>
        <authorList>
            <person name="Liu Y."/>
        </authorList>
    </citation>
    <scope>NUCLEOTIDE SEQUENCE [LARGE SCALE GENOMIC DNA]</scope>
    <source>
        <strain evidence="2 3">TLK-CK17</strain>
    </source>
</reference>
<keyword evidence="1" id="KW-1133">Transmembrane helix</keyword>
<reference evidence="3" key="2">
    <citation type="submission" date="2022-01" db="EMBL/GenBank/DDBJ databases">
        <title>Lysobacter chinensis sp. nov., a bacterium isolated from cow dung compost.</title>
        <authorList>
            <person name="Zhou L.Y."/>
        </authorList>
    </citation>
    <scope>NUCLEOTIDE SEQUENCE [LARGE SCALE GENOMIC DNA]</scope>
    <source>
        <strain evidence="3">TLK-CK17</strain>
    </source>
</reference>